<sequence>MNEDADNFAWTRQLECPSTIYNDSVKKKLCKGVLELLWEDISNSVFPAAQACKIRKNILLYKLKHGLNDSAISSMRELNQLRSKSSTLKQQISALEEEYEEQDYTVRQKMQRLKDIKTKCSVTSTRKDFLKLKHSETSKQLKDCGDMRRVCQHLMPNTSMDIDQQKLRENLHMITDLRRSAIDKKQIWTKVSSSLSGIGVHPLWTHLYQTLSQDLDTLMKLETKSDLGSSSVVGENIDIGIARACGQYICNISKGISSNIRANMYQQRLVEFIDLIESLAHEDVNAWLALKLEVRKLEAEQSYRQNEVQKLKNTIQENSLLNLDIARLTSDIETIDAQMDKYIKDIQRSIAVLNSTPTLIFKEKEKLHHELQKIMALQVDNYDAKCVKNALDIELDMFYNILDLNALRKVMLKGDVGLYRHAICGLDKVFITSVNPQCSRIKPYFPIIQIPIYSLIECYKNAITNIVYTKLHCSSSTEEIECADKLMPSREKCNYNSLELLNLATVVCDQAREEIKRFDAVLSAWANQDVQEAMALDETTVDGVSFKDWLQRYNLLLYMIQNSK</sequence>
<proteinExistence type="predicted"/>
<accession>A0A6J1QBV8</accession>
<dbReference type="AlphaFoldDB" id="A0A6J1QBV8"/>
<gene>
    <name evidence="2" type="primary">LOC112459368</name>
</gene>
<keyword evidence="1" id="KW-1185">Reference proteome</keyword>
<organism evidence="1 2">
    <name type="scientific">Temnothorax curvispinosus</name>
    <dbReference type="NCBI Taxonomy" id="300111"/>
    <lineage>
        <taxon>Eukaryota</taxon>
        <taxon>Metazoa</taxon>
        <taxon>Ecdysozoa</taxon>
        <taxon>Arthropoda</taxon>
        <taxon>Hexapoda</taxon>
        <taxon>Insecta</taxon>
        <taxon>Pterygota</taxon>
        <taxon>Neoptera</taxon>
        <taxon>Endopterygota</taxon>
        <taxon>Hymenoptera</taxon>
        <taxon>Apocrita</taxon>
        <taxon>Aculeata</taxon>
        <taxon>Formicoidea</taxon>
        <taxon>Formicidae</taxon>
        <taxon>Myrmicinae</taxon>
        <taxon>Temnothorax</taxon>
    </lineage>
</organism>
<dbReference type="RefSeq" id="XP_024879188.1">
    <property type="nucleotide sequence ID" value="XM_025023420.1"/>
</dbReference>
<dbReference type="Proteomes" id="UP000504618">
    <property type="component" value="Unplaced"/>
</dbReference>
<name>A0A6J1QBV8_9HYME</name>
<dbReference type="GeneID" id="112459368"/>
<protein>
    <submittedName>
        <fullName evidence="2">Uncharacterized protein LOC112459368</fullName>
    </submittedName>
</protein>
<reference evidence="2" key="1">
    <citation type="submission" date="2025-08" db="UniProtKB">
        <authorList>
            <consortium name="RefSeq"/>
        </authorList>
    </citation>
    <scope>IDENTIFICATION</scope>
    <source>
        <tissue evidence="2">Whole body</tissue>
    </source>
</reference>
<evidence type="ECO:0000313" key="2">
    <source>
        <dbReference type="RefSeq" id="XP_024879188.1"/>
    </source>
</evidence>
<dbReference type="OrthoDB" id="7657013at2759"/>
<evidence type="ECO:0000313" key="1">
    <source>
        <dbReference type="Proteomes" id="UP000504618"/>
    </source>
</evidence>